<gene>
    <name evidence="3" type="ORF">KP79_PYT08644</name>
</gene>
<feature type="compositionally biased region" description="Basic and acidic residues" evidence="2">
    <location>
        <begin position="614"/>
        <end position="631"/>
    </location>
</feature>
<evidence type="ECO:0000313" key="4">
    <source>
        <dbReference type="Proteomes" id="UP000242188"/>
    </source>
</evidence>
<feature type="compositionally biased region" description="Basic and acidic residues" evidence="2">
    <location>
        <begin position="372"/>
        <end position="397"/>
    </location>
</feature>
<sequence>MAKKLLSLLKCPPTQNISVQVTDPDKIYTCIKQLHQSTDLMKDIYDAYSGTVKFGENKLRETDDTLTKMGVMLTNFDSSLNKWGSHLRTDAEQLREKEQRLERLKKEVEFDRNWLLEKREQFPMKLQDDDYQKAMRIQKIRDYREERGLLETRNKKADEQIEKILENIDGAEEKCDTIQKARGDQSRAHKADLKNLMVDWEESRGKRELLQSLDIHPKTLLSSLADKEDWRAKDKELSDLRKEHDLLRENVQDQQDRKDMLRLRNDELRRRVMHNEAVLHNLREEAKEEHLSKDGTSYKHEDRHESHRHGRSGASHRHHDKEGSSHRHGTSQRHHDHGTSHRHHSHGKPHKDHDYSTSHRYGSRDGSPPRHWNRDGSPPRHSHKDGTTHRHNRDGSPPRHRHKEGTTHRHDRDGSPPRHSHKDGTSHRHDRDGSPPRQSHKDGNSHRHDSTASHRQRSRDLSPQRHVSRDGSPPRPEKRDVSPPNKHANRDVSHGTRDVSYGHKEGSHGIRDGSHESRDVSPPRYGNRETSHRSSEGPHGNREGSPPRHQENFDTTIRRGSRVSASNTRNKDSSPQRHGNRDVSPPREGNRDVSQGNKERSPKRHENRTVSPGNRDESPVLRPDSHKDGTTHRRGSRLTSPKPGIRDGSSHTGMGRDTVYENRDGGYLQEQLSLSQFGSQTIVGHQSSDEDFTQL</sequence>
<feature type="region of interest" description="Disordered" evidence="2">
    <location>
        <begin position="279"/>
        <end position="661"/>
    </location>
</feature>
<reference evidence="3 4" key="1">
    <citation type="journal article" date="2017" name="Nat. Ecol. Evol.">
        <title>Scallop genome provides insights into evolution of bilaterian karyotype and development.</title>
        <authorList>
            <person name="Wang S."/>
            <person name="Zhang J."/>
            <person name="Jiao W."/>
            <person name="Li J."/>
            <person name="Xun X."/>
            <person name="Sun Y."/>
            <person name="Guo X."/>
            <person name="Huan P."/>
            <person name="Dong B."/>
            <person name="Zhang L."/>
            <person name="Hu X."/>
            <person name="Sun X."/>
            <person name="Wang J."/>
            <person name="Zhao C."/>
            <person name="Wang Y."/>
            <person name="Wang D."/>
            <person name="Huang X."/>
            <person name="Wang R."/>
            <person name="Lv J."/>
            <person name="Li Y."/>
            <person name="Zhang Z."/>
            <person name="Liu B."/>
            <person name="Lu W."/>
            <person name="Hui Y."/>
            <person name="Liang J."/>
            <person name="Zhou Z."/>
            <person name="Hou R."/>
            <person name="Li X."/>
            <person name="Liu Y."/>
            <person name="Li H."/>
            <person name="Ning X."/>
            <person name="Lin Y."/>
            <person name="Zhao L."/>
            <person name="Xing Q."/>
            <person name="Dou J."/>
            <person name="Li Y."/>
            <person name="Mao J."/>
            <person name="Guo H."/>
            <person name="Dou H."/>
            <person name="Li T."/>
            <person name="Mu C."/>
            <person name="Jiang W."/>
            <person name="Fu Q."/>
            <person name="Fu X."/>
            <person name="Miao Y."/>
            <person name="Liu J."/>
            <person name="Yu Q."/>
            <person name="Li R."/>
            <person name="Liao H."/>
            <person name="Li X."/>
            <person name="Kong Y."/>
            <person name="Jiang Z."/>
            <person name="Chourrout D."/>
            <person name="Li R."/>
            <person name="Bao Z."/>
        </authorList>
    </citation>
    <scope>NUCLEOTIDE SEQUENCE [LARGE SCALE GENOMIC DNA]</scope>
    <source>
        <strain evidence="3 4">PY_sf001</strain>
    </source>
</reference>
<feature type="compositionally biased region" description="Basic and acidic residues" evidence="2">
    <location>
        <begin position="569"/>
        <end position="591"/>
    </location>
</feature>
<feature type="compositionally biased region" description="Basic residues" evidence="2">
    <location>
        <begin position="306"/>
        <end position="319"/>
    </location>
</feature>
<keyword evidence="4" id="KW-1185">Reference proteome</keyword>
<keyword evidence="1" id="KW-0175">Coiled coil</keyword>
<dbReference type="STRING" id="6573.A0A210R0M5"/>
<dbReference type="Proteomes" id="UP000242188">
    <property type="component" value="Unassembled WGS sequence"/>
</dbReference>
<organism evidence="3 4">
    <name type="scientific">Mizuhopecten yessoensis</name>
    <name type="common">Japanese scallop</name>
    <name type="synonym">Patinopecten yessoensis</name>
    <dbReference type="NCBI Taxonomy" id="6573"/>
    <lineage>
        <taxon>Eukaryota</taxon>
        <taxon>Metazoa</taxon>
        <taxon>Spiralia</taxon>
        <taxon>Lophotrochozoa</taxon>
        <taxon>Mollusca</taxon>
        <taxon>Bivalvia</taxon>
        <taxon>Autobranchia</taxon>
        <taxon>Pteriomorphia</taxon>
        <taxon>Pectinida</taxon>
        <taxon>Pectinoidea</taxon>
        <taxon>Pectinidae</taxon>
        <taxon>Mizuhopecten</taxon>
    </lineage>
</organism>
<protein>
    <submittedName>
        <fullName evidence="3">Uncharacterized protein</fullName>
    </submittedName>
</protein>
<dbReference type="OrthoDB" id="10418938at2759"/>
<comment type="caution">
    <text evidence="3">The sequence shown here is derived from an EMBL/GenBank/DDBJ whole genome shotgun (WGS) entry which is preliminary data.</text>
</comment>
<feature type="compositionally biased region" description="Basic and acidic residues" evidence="2">
    <location>
        <begin position="488"/>
        <end position="552"/>
    </location>
</feature>
<feature type="coiled-coil region" evidence="1">
    <location>
        <begin position="140"/>
        <end position="181"/>
    </location>
</feature>
<evidence type="ECO:0000256" key="2">
    <source>
        <dbReference type="SAM" id="MobiDB-lite"/>
    </source>
</evidence>
<proteinExistence type="predicted"/>
<dbReference type="AlphaFoldDB" id="A0A210R0M5"/>
<feature type="compositionally biased region" description="Basic residues" evidence="2">
    <location>
        <begin position="326"/>
        <end position="350"/>
    </location>
</feature>
<feature type="compositionally biased region" description="Basic and acidic residues" evidence="2">
    <location>
        <begin position="281"/>
        <end position="305"/>
    </location>
</feature>
<feature type="compositionally biased region" description="Basic and acidic residues" evidence="2">
    <location>
        <begin position="404"/>
        <end position="469"/>
    </location>
</feature>
<feature type="coiled-coil region" evidence="1">
    <location>
        <begin position="87"/>
        <end position="114"/>
    </location>
</feature>
<evidence type="ECO:0000256" key="1">
    <source>
        <dbReference type="SAM" id="Coils"/>
    </source>
</evidence>
<dbReference type="EMBL" id="NEDP02001046">
    <property type="protein sequence ID" value="OWF54431.1"/>
    <property type="molecule type" value="Genomic_DNA"/>
</dbReference>
<accession>A0A210R0M5</accession>
<evidence type="ECO:0000313" key="3">
    <source>
        <dbReference type="EMBL" id="OWF54431.1"/>
    </source>
</evidence>
<name>A0A210R0M5_MIZYE</name>